<accession>A0A834VRG8</accession>
<gene>
    <name evidence="2" type="ORF">PtrM4_081850</name>
</gene>
<dbReference type="InterPro" id="IPR043502">
    <property type="entry name" value="DNA/RNA_pol_sf"/>
</dbReference>
<proteinExistence type="predicted"/>
<dbReference type="AlphaFoldDB" id="A0A834VRG8"/>
<dbReference type="KEGG" id="ptrr:90955990"/>
<sequence length="212" mass="24274">MPEPPKRFKDVVSHPQADLYWNAMKKEMDDCWKKGCFENTKVTPFTADAETLPLMWVYTNKFDEDGYFLKAKARLVVRGDLQTQWGDTYAATLAAKTFRALIAMSTKFGLLMFQYDAMNAFLNARVPRKLYCNTPEGFTTQFGALLLLRRALYGLKEAPLLWYQDLANTLQDLGLKQIPNTPCLFANNSLIVFFYVDDIVVLTVVNKQVKPT</sequence>
<comment type="caution">
    <text evidence="2">The sequence shown here is derived from an EMBL/GenBank/DDBJ whole genome shotgun (WGS) entry which is preliminary data.</text>
</comment>
<dbReference type="RefSeq" id="XP_065963433.1">
    <property type="nucleotide sequence ID" value="XM_066106495.1"/>
</dbReference>
<dbReference type="GeneID" id="90955990"/>
<dbReference type="Pfam" id="PF07727">
    <property type="entry name" value="RVT_2"/>
    <property type="match status" value="1"/>
</dbReference>
<dbReference type="InterPro" id="IPR013103">
    <property type="entry name" value="RVT_2"/>
</dbReference>
<dbReference type="EMBL" id="NQIK02000003">
    <property type="protein sequence ID" value="KAF7573280.1"/>
    <property type="molecule type" value="Genomic_DNA"/>
</dbReference>
<dbReference type="SUPFAM" id="SSF56672">
    <property type="entry name" value="DNA/RNA polymerases"/>
    <property type="match status" value="1"/>
</dbReference>
<name>A0A834VRG8_9PLEO</name>
<reference evidence="2" key="1">
    <citation type="journal article" date="2018" name="BMC Genomics">
        <title>Comparative genomics of the wheat fungal pathogen Pyrenophora tritici-repentis reveals chromosomal variations and genome plasticity.</title>
        <authorList>
            <person name="Moolhuijzen P."/>
            <person name="See P.T."/>
            <person name="Hane J.K."/>
            <person name="Shi G."/>
            <person name="Liu Z."/>
            <person name="Oliver R.P."/>
            <person name="Moffat C.S."/>
        </authorList>
    </citation>
    <scope>NUCLEOTIDE SEQUENCE [LARGE SCALE GENOMIC DNA]</scope>
    <source>
        <strain evidence="2">M4</strain>
    </source>
</reference>
<dbReference type="Proteomes" id="UP000245464">
    <property type="component" value="Chromosome 3"/>
</dbReference>
<evidence type="ECO:0000259" key="1">
    <source>
        <dbReference type="Pfam" id="PF07727"/>
    </source>
</evidence>
<protein>
    <recommendedName>
        <fullName evidence="1">Reverse transcriptase Ty1/copia-type domain-containing protein</fullName>
    </recommendedName>
</protein>
<organism evidence="2 3">
    <name type="scientific">Pyrenophora tritici-repentis</name>
    <dbReference type="NCBI Taxonomy" id="45151"/>
    <lineage>
        <taxon>Eukaryota</taxon>
        <taxon>Fungi</taxon>
        <taxon>Dikarya</taxon>
        <taxon>Ascomycota</taxon>
        <taxon>Pezizomycotina</taxon>
        <taxon>Dothideomycetes</taxon>
        <taxon>Pleosporomycetidae</taxon>
        <taxon>Pleosporales</taxon>
        <taxon>Pleosporineae</taxon>
        <taxon>Pleosporaceae</taxon>
        <taxon>Pyrenophora</taxon>
    </lineage>
</organism>
<evidence type="ECO:0000313" key="2">
    <source>
        <dbReference type="EMBL" id="KAF7573280.1"/>
    </source>
</evidence>
<evidence type="ECO:0000313" key="3">
    <source>
        <dbReference type="Proteomes" id="UP000245464"/>
    </source>
</evidence>
<feature type="domain" description="Reverse transcriptase Ty1/copia-type" evidence="1">
    <location>
        <begin position="47"/>
        <end position="203"/>
    </location>
</feature>